<feature type="region of interest" description="Disordered" evidence="1">
    <location>
        <begin position="22"/>
        <end position="53"/>
    </location>
</feature>
<dbReference type="GO" id="GO:0020037">
    <property type="term" value="F:heme binding"/>
    <property type="evidence" value="ECO:0007669"/>
    <property type="project" value="InterPro"/>
</dbReference>
<name>A0A811L5T6_BURXY</name>
<organism evidence="2 3">
    <name type="scientific">Bursaphelenchus xylophilus</name>
    <name type="common">Pinewood nematode worm</name>
    <name type="synonym">Aphelenchoides xylophilus</name>
    <dbReference type="NCBI Taxonomy" id="6326"/>
    <lineage>
        <taxon>Eukaryota</taxon>
        <taxon>Metazoa</taxon>
        <taxon>Ecdysozoa</taxon>
        <taxon>Nematoda</taxon>
        <taxon>Chromadorea</taxon>
        <taxon>Rhabditida</taxon>
        <taxon>Tylenchina</taxon>
        <taxon>Tylenchomorpha</taxon>
        <taxon>Aphelenchoidea</taxon>
        <taxon>Aphelenchoididae</taxon>
        <taxon>Bursaphelenchus</taxon>
    </lineage>
</organism>
<evidence type="ECO:0000313" key="3">
    <source>
        <dbReference type="Proteomes" id="UP000659654"/>
    </source>
</evidence>
<keyword evidence="3" id="KW-1185">Reference proteome</keyword>
<dbReference type="OrthoDB" id="5854162at2759"/>
<dbReference type="InterPro" id="IPR009050">
    <property type="entry name" value="Globin-like_sf"/>
</dbReference>
<feature type="compositionally biased region" description="Polar residues" evidence="1">
    <location>
        <begin position="179"/>
        <end position="190"/>
    </location>
</feature>
<feature type="compositionally biased region" description="Polar residues" evidence="1">
    <location>
        <begin position="212"/>
        <end position="233"/>
    </location>
</feature>
<dbReference type="AlphaFoldDB" id="A0A811L5T6"/>
<accession>A0A811L5T6</accession>
<dbReference type="EMBL" id="CAJFDI010000003">
    <property type="protein sequence ID" value="CAD5222499.1"/>
    <property type="molecule type" value="Genomic_DNA"/>
</dbReference>
<protein>
    <submittedName>
        <fullName evidence="2">(pine wood nematode) hypothetical protein</fullName>
    </submittedName>
</protein>
<feature type="region of interest" description="Disordered" evidence="1">
    <location>
        <begin position="149"/>
        <end position="233"/>
    </location>
</feature>
<dbReference type="Gene3D" id="1.10.490.10">
    <property type="entry name" value="Globins"/>
    <property type="match status" value="1"/>
</dbReference>
<feature type="compositionally biased region" description="Low complexity" evidence="1">
    <location>
        <begin position="158"/>
        <end position="168"/>
    </location>
</feature>
<dbReference type="InterPro" id="IPR012292">
    <property type="entry name" value="Globin/Proto"/>
</dbReference>
<dbReference type="CDD" id="cd01040">
    <property type="entry name" value="Mb-like"/>
    <property type="match status" value="1"/>
</dbReference>
<dbReference type="EMBL" id="CAJFCV020000003">
    <property type="protein sequence ID" value="CAG9110504.1"/>
    <property type="molecule type" value="Genomic_DNA"/>
</dbReference>
<feature type="region of interest" description="Disordered" evidence="1">
    <location>
        <begin position="392"/>
        <end position="445"/>
    </location>
</feature>
<feature type="compositionally biased region" description="Low complexity" evidence="1">
    <location>
        <begin position="404"/>
        <end position="418"/>
    </location>
</feature>
<dbReference type="Proteomes" id="UP000582659">
    <property type="component" value="Unassembled WGS sequence"/>
</dbReference>
<dbReference type="SUPFAM" id="SSF46458">
    <property type="entry name" value="Globin-like"/>
    <property type="match status" value="1"/>
</dbReference>
<proteinExistence type="predicted"/>
<dbReference type="Proteomes" id="UP000659654">
    <property type="component" value="Unassembled WGS sequence"/>
</dbReference>
<dbReference type="SMR" id="A0A811L5T6"/>
<comment type="caution">
    <text evidence="2">The sequence shown here is derived from an EMBL/GenBank/DDBJ whole genome shotgun (WGS) entry which is preliminary data.</text>
</comment>
<reference evidence="2" key="1">
    <citation type="submission" date="2020-09" db="EMBL/GenBank/DDBJ databases">
        <authorList>
            <person name="Kikuchi T."/>
        </authorList>
    </citation>
    <scope>NUCLEOTIDE SEQUENCE</scope>
    <source>
        <strain evidence="2">Ka4C1</strain>
    </source>
</reference>
<dbReference type="InterPro" id="IPR044399">
    <property type="entry name" value="Mb-like_M"/>
</dbReference>
<feature type="compositionally biased region" description="Polar residues" evidence="1">
    <location>
        <begin position="430"/>
        <end position="439"/>
    </location>
</feature>
<dbReference type="GO" id="GO:0019825">
    <property type="term" value="F:oxygen binding"/>
    <property type="evidence" value="ECO:0007669"/>
    <property type="project" value="InterPro"/>
</dbReference>
<evidence type="ECO:0000313" key="2">
    <source>
        <dbReference type="EMBL" id="CAD5222499.1"/>
    </source>
</evidence>
<evidence type="ECO:0000256" key="1">
    <source>
        <dbReference type="SAM" id="MobiDB-lite"/>
    </source>
</evidence>
<sequence length="445" mass="49601">MNAESLFSVEFTRCARRTPRLTYDTRSLSAREPDRPQVSPKSRRKLPTTPTESTNRLNVVFGQLHCTTSWDRLSTADHRPIYLNVTPDYCPSPVRSPSPVQSSAMQKTSLLRKLHFQGRALMGQDQSKSSMTAFSNSFDSATVYQTNRHSLAPRRADSTASDDTQSTSLKEPNRPIAGSTGSLQANSTGLRRQKKMSMERRSGSSTRSTSTNGMAKSQRTQSQSAKSVSKKNGISGSSQAIINFCIENAKGDVASRVVTRMANKREDFNQFLGSLNSENWNAFVGSLRDYFHAVVQNLQSSDKIKEISVQYGADQVPRRAWGFKADYFAVMASALTTECVFLDGAAHQPTEAIEAWAELAELMFSNIRDGYYQRIRYLRKNSHCFNQLFTQSSDQSTEDNSNQLLTPNPSPNRLSPNPNSKPPTDRRNSTLRTQNTLVSGDTVRS</sequence>
<feature type="compositionally biased region" description="Polar residues" evidence="1">
    <location>
        <begin position="392"/>
        <end position="403"/>
    </location>
</feature>
<gene>
    <name evidence="2" type="ORF">BXYJ_LOCUS7467</name>
</gene>